<dbReference type="GO" id="GO:0003677">
    <property type="term" value="F:DNA binding"/>
    <property type="evidence" value="ECO:0007669"/>
    <property type="project" value="UniProtKB-KW"/>
</dbReference>
<comment type="caution">
    <text evidence="7">The sequence shown here is derived from an EMBL/GenBank/DDBJ whole genome shotgun (WGS) entry which is preliminary data.</text>
</comment>
<evidence type="ECO:0000259" key="6">
    <source>
        <dbReference type="PROSITE" id="PS51898"/>
    </source>
</evidence>
<dbReference type="CDD" id="cd00397">
    <property type="entry name" value="DNA_BRE_C"/>
    <property type="match status" value="1"/>
</dbReference>
<feature type="coiled-coil region" evidence="5">
    <location>
        <begin position="405"/>
        <end position="432"/>
    </location>
</feature>
<dbReference type="Proteomes" id="UP000252479">
    <property type="component" value="Unassembled WGS sequence"/>
</dbReference>
<evidence type="ECO:0000313" key="7">
    <source>
        <dbReference type="EMBL" id="RCS73564.1"/>
    </source>
</evidence>
<keyword evidence="8" id="KW-1185">Reference proteome</keyword>
<dbReference type="GeneID" id="303188869"/>
<evidence type="ECO:0000256" key="1">
    <source>
        <dbReference type="ARBA" id="ARBA00008857"/>
    </source>
</evidence>
<gene>
    <name evidence="7" type="ORF">CIK83_08055</name>
</gene>
<feature type="domain" description="Tyr recombinase" evidence="6">
    <location>
        <begin position="179"/>
        <end position="401"/>
    </location>
</feature>
<accession>A0A368LNT7</accession>
<dbReference type="InterPro" id="IPR002104">
    <property type="entry name" value="Integrase_catalytic"/>
</dbReference>
<dbReference type="GO" id="GO:0015074">
    <property type="term" value="P:DNA integration"/>
    <property type="evidence" value="ECO:0007669"/>
    <property type="project" value="UniProtKB-KW"/>
</dbReference>
<evidence type="ECO:0000256" key="2">
    <source>
        <dbReference type="ARBA" id="ARBA00022908"/>
    </source>
</evidence>
<organism evidence="7 8">
    <name type="scientific">Vibrio casei</name>
    <dbReference type="NCBI Taxonomy" id="673372"/>
    <lineage>
        <taxon>Bacteria</taxon>
        <taxon>Pseudomonadati</taxon>
        <taxon>Pseudomonadota</taxon>
        <taxon>Gammaproteobacteria</taxon>
        <taxon>Vibrionales</taxon>
        <taxon>Vibrionaceae</taxon>
        <taxon>Vibrio</taxon>
    </lineage>
</organism>
<dbReference type="InterPro" id="IPR011010">
    <property type="entry name" value="DNA_brk_join_enz"/>
</dbReference>
<evidence type="ECO:0000256" key="4">
    <source>
        <dbReference type="ARBA" id="ARBA00023172"/>
    </source>
</evidence>
<comment type="similarity">
    <text evidence="1">Belongs to the 'phage' integrase family.</text>
</comment>
<name>A0A368LNT7_9VIBR</name>
<dbReference type="InterPro" id="IPR013762">
    <property type="entry name" value="Integrase-like_cat_sf"/>
</dbReference>
<evidence type="ECO:0000256" key="5">
    <source>
        <dbReference type="SAM" id="Coils"/>
    </source>
</evidence>
<keyword evidence="4" id="KW-0233">DNA recombination</keyword>
<keyword evidence="3" id="KW-0238">DNA-binding</keyword>
<dbReference type="Pfam" id="PF00589">
    <property type="entry name" value="Phage_integrase"/>
    <property type="match status" value="1"/>
</dbReference>
<dbReference type="PANTHER" id="PTHR30349:SF41">
    <property type="entry name" value="INTEGRASE_RECOMBINASE PROTEIN MJ0367-RELATED"/>
    <property type="match status" value="1"/>
</dbReference>
<dbReference type="EMBL" id="QPGL01000001">
    <property type="protein sequence ID" value="RCS73564.1"/>
    <property type="molecule type" value="Genomic_DNA"/>
</dbReference>
<keyword evidence="2" id="KW-0229">DNA integration</keyword>
<dbReference type="AlphaFoldDB" id="A0A368LNT7"/>
<dbReference type="Gene3D" id="1.10.443.10">
    <property type="entry name" value="Intergrase catalytic core"/>
    <property type="match status" value="1"/>
</dbReference>
<reference evidence="7 8" key="1">
    <citation type="journal article" date="2017" name="Elife">
        <title>Extensive horizontal gene transfer in cheese-associated bacteria.</title>
        <authorList>
            <person name="Bonham K.S."/>
            <person name="Wolfe B.E."/>
            <person name="Dutton R.J."/>
        </authorList>
    </citation>
    <scope>NUCLEOTIDE SEQUENCE [LARGE SCALE GENOMIC DNA]</scope>
    <source>
        <strain evidence="7 8">JB196</strain>
    </source>
</reference>
<dbReference type="InterPro" id="IPR050090">
    <property type="entry name" value="Tyrosine_recombinase_XerCD"/>
</dbReference>
<evidence type="ECO:0000313" key="8">
    <source>
        <dbReference type="Proteomes" id="UP000252479"/>
    </source>
</evidence>
<dbReference type="RefSeq" id="WP_086960557.1">
    <property type="nucleotide sequence ID" value="NZ_FUKS01000033.1"/>
</dbReference>
<dbReference type="PANTHER" id="PTHR30349">
    <property type="entry name" value="PHAGE INTEGRASE-RELATED"/>
    <property type="match status" value="1"/>
</dbReference>
<protein>
    <submittedName>
        <fullName evidence="7">Site-specific integrase</fullName>
    </submittedName>
</protein>
<sequence length="465" mass="53682">MAVSIINEYMFFSFYDIFDEKGITKKITNMPFVTYPNDVPCDEVNMFLRKIFENGSAKVSTLTSYAYNLIHLVNFCYKNKLPFHRLSDSSFTLFVQGLQAERNTFGQVKRGSNRVRDIATRCLMFLESVQIEQDLKNFIGEGNQYAIKIKFKETKVKLEGRPDKFTIARTHTSMPSPEPKRKNYPASNNDMLNVWDYICRLENRELRERNKALYQCLEYLGARRLEVRLMTVQDIKDAILTDDAPSLKINTVKRAEGTLRYIPIPSGILANINQYITIRKKIINRTLKKRGLKDHGFLFVSSTTGKPLSEKTITSLLNDWAKAVGIKGKFHPHQFRHSFITRKLVEIILANNINNTDDFRRTLLNQEKFKIQLKEWSGHSNISSLETYIHLAFAEIVGYSKTYNAVRLNDAVKAMEQTLAELESRIANKSILTTEALIKLKQSITYFKSDLDSSLDEMAYAHMPN</sequence>
<proteinExistence type="inferred from homology"/>
<keyword evidence="5" id="KW-0175">Coiled coil</keyword>
<dbReference type="PROSITE" id="PS51898">
    <property type="entry name" value="TYR_RECOMBINASE"/>
    <property type="match status" value="1"/>
</dbReference>
<dbReference type="GO" id="GO:0006310">
    <property type="term" value="P:DNA recombination"/>
    <property type="evidence" value="ECO:0007669"/>
    <property type="project" value="UniProtKB-KW"/>
</dbReference>
<evidence type="ECO:0000256" key="3">
    <source>
        <dbReference type="ARBA" id="ARBA00023125"/>
    </source>
</evidence>
<dbReference type="SUPFAM" id="SSF56349">
    <property type="entry name" value="DNA breaking-rejoining enzymes"/>
    <property type="match status" value="1"/>
</dbReference>